<dbReference type="AlphaFoldDB" id="A0A3R7XGN8"/>
<dbReference type="InterPro" id="IPR013766">
    <property type="entry name" value="Thioredoxin_domain"/>
</dbReference>
<accession>A0A3R7XGN8</accession>
<proteinExistence type="predicted"/>
<organism evidence="2 3">
    <name type="scientific">Methanosalsum natronophilum</name>
    <dbReference type="NCBI Taxonomy" id="768733"/>
    <lineage>
        <taxon>Archaea</taxon>
        <taxon>Methanobacteriati</taxon>
        <taxon>Methanobacteriota</taxon>
        <taxon>Stenosarchaea group</taxon>
        <taxon>Methanomicrobia</taxon>
        <taxon>Methanosarcinales</taxon>
        <taxon>Methanosarcinaceae</taxon>
        <taxon>Methanosalsum</taxon>
    </lineage>
</organism>
<dbReference type="PROSITE" id="PS51257">
    <property type="entry name" value="PROKAR_LIPOPROTEIN"/>
    <property type="match status" value="1"/>
</dbReference>
<dbReference type="InterPro" id="IPR036249">
    <property type="entry name" value="Thioredoxin-like_sf"/>
</dbReference>
<evidence type="ECO:0000259" key="1">
    <source>
        <dbReference type="PROSITE" id="PS51352"/>
    </source>
</evidence>
<dbReference type="Gene3D" id="3.40.30.10">
    <property type="entry name" value="Glutaredoxin"/>
    <property type="match status" value="1"/>
</dbReference>
<dbReference type="PANTHER" id="PTHR45663:SF11">
    <property type="entry name" value="GEO12009P1"/>
    <property type="match status" value="1"/>
</dbReference>
<sequence>MKYKIAIVLVLMINIFSLGCIDEGDIDPSVYDNIDMIVSEQPTLITFGAEWCPSCHDQQMINQEVSDLYENDIEVKYIDIDENPELARAFNVFRVPESVLIIEGESGDYLYMHGTEVVTDTENAKFRGVTNKETLVTNIDEVLSYINENIEQ</sequence>
<dbReference type="Proteomes" id="UP000284763">
    <property type="component" value="Unassembled WGS sequence"/>
</dbReference>
<dbReference type="EMBL" id="QZAB01000426">
    <property type="protein sequence ID" value="RQD82788.1"/>
    <property type="molecule type" value="Genomic_DNA"/>
</dbReference>
<dbReference type="PROSITE" id="PS51352">
    <property type="entry name" value="THIOREDOXIN_2"/>
    <property type="match status" value="1"/>
</dbReference>
<dbReference type="CDD" id="cd02947">
    <property type="entry name" value="TRX_family"/>
    <property type="match status" value="1"/>
</dbReference>
<reference evidence="2 3" key="1">
    <citation type="submission" date="2018-08" db="EMBL/GenBank/DDBJ databases">
        <title>The metabolism and importance of syntrophic acetate oxidation coupled to methane or sulfide production in haloalkaline environments.</title>
        <authorList>
            <person name="Timmers P.H.A."/>
            <person name="Vavourakis C.D."/>
            <person name="Sorokin D.Y."/>
            <person name="Sinninghe Damste J.S."/>
            <person name="Muyzer G."/>
            <person name="Stams A.J.M."/>
            <person name="Plugge C.M."/>
        </authorList>
    </citation>
    <scope>NUCLEOTIDE SEQUENCE [LARGE SCALE GENOMIC DNA]</scope>
    <source>
        <strain evidence="2">MSAO_Arc3</strain>
    </source>
</reference>
<gene>
    <name evidence="2" type="ORF">D5R95_06800</name>
</gene>
<name>A0A3R7XGN8_9EURY</name>
<protein>
    <submittedName>
        <fullName evidence="2">Thioredoxin</fullName>
    </submittedName>
</protein>
<dbReference type="GO" id="GO:0005737">
    <property type="term" value="C:cytoplasm"/>
    <property type="evidence" value="ECO:0007669"/>
    <property type="project" value="TreeGrafter"/>
</dbReference>
<evidence type="ECO:0000313" key="2">
    <source>
        <dbReference type="EMBL" id="RQD82788.1"/>
    </source>
</evidence>
<comment type="caution">
    <text evidence="2">The sequence shown here is derived from an EMBL/GenBank/DDBJ whole genome shotgun (WGS) entry which is preliminary data.</text>
</comment>
<feature type="domain" description="Thioredoxin" evidence="1">
    <location>
        <begin position="7"/>
        <end position="144"/>
    </location>
</feature>
<dbReference type="PANTHER" id="PTHR45663">
    <property type="entry name" value="GEO12009P1"/>
    <property type="match status" value="1"/>
</dbReference>
<dbReference type="Pfam" id="PF00085">
    <property type="entry name" value="Thioredoxin"/>
    <property type="match status" value="1"/>
</dbReference>
<dbReference type="GO" id="GO:0015035">
    <property type="term" value="F:protein-disulfide reductase activity"/>
    <property type="evidence" value="ECO:0007669"/>
    <property type="project" value="TreeGrafter"/>
</dbReference>
<evidence type="ECO:0000313" key="3">
    <source>
        <dbReference type="Proteomes" id="UP000284763"/>
    </source>
</evidence>
<dbReference type="SUPFAM" id="SSF52833">
    <property type="entry name" value="Thioredoxin-like"/>
    <property type="match status" value="1"/>
</dbReference>